<reference evidence="1" key="1">
    <citation type="journal article" date="2020" name="Nature">
        <title>Giant virus diversity and host interactions through global metagenomics.</title>
        <authorList>
            <person name="Schulz F."/>
            <person name="Roux S."/>
            <person name="Paez-Espino D."/>
            <person name="Jungbluth S."/>
            <person name="Walsh D.A."/>
            <person name="Denef V.J."/>
            <person name="McMahon K.D."/>
            <person name="Konstantinidis K.T."/>
            <person name="Eloe-Fadrosh E.A."/>
            <person name="Kyrpides N.C."/>
            <person name="Woyke T."/>
        </authorList>
    </citation>
    <scope>NUCLEOTIDE SEQUENCE</scope>
    <source>
        <strain evidence="1">GVMAG-M-3300020192-26</strain>
    </source>
</reference>
<protein>
    <recommendedName>
        <fullName evidence="2">DZANK-type domain-containing protein</fullName>
    </recommendedName>
</protein>
<sequence>MNYCSVCGKKLDEQNTICGNCSYYGMIFSITDSTCLACGKLNDTTNANCSKCDKPNEQDK</sequence>
<name>A0A6C0C8J1_9ZZZZ</name>
<evidence type="ECO:0008006" key="2">
    <source>
        <dbReference type="Google" id="ProtNLM"/>
    </source>
</evidence>
<dbReference type="AlphaFoldDB" id="A0A6C0C8J1"/>
<organism evidence="1">
    <name type="scientific">viral metagenome</name>
    <dbReference type="NCBI Taxonomy" id="1070528"/>
    <lineage>
        <taxon>unclassified sequences</taxon>
        <taxon>metagenomes</taxon>
        <taxon>organismal metagenomes</taxon>
    </lineage>
</organism>
<evidence type="ECO:0000313" key="1">
    <source>
        <dbReference type="EMBL" id="QHT00643.1"/>
    </source>
</evidence>
<accession>A0A6C0C8J1</accession>
<dbReference type="EMBL" id="MN739357">
    <property type="protein sequence ID" value="QHT00643.1"/>
    <property type="molecule type" value="Genomic_DNA"/>
</dbReference>
<proteinExistence type="predicted"/>